<comment type="caution">
    <text evidence="5">The sequence shown here is derived from an EMBL/GenBank/DDBJ whole genome shotgun (WGS) entry which is preliminary data.</text>
</comment>
<keyword evidence="6" id="KW-1185">Reference proteome</keyword>
<evidence type="ECO:0000313" key="5">
    <source>
        <dbReference type="EMBL" id="MBW7467517.1"/>
    </source>
</evidence>
<accession>A0ABS7CVJ5</accession>
<sequence>MSKLYTKVCRKLSRIIEHHIPYNQSYKPTGIYKTLSDYVNNSSANHAEVYPPEKSILKVPHELLKNNKNHIFTPLKGVQPAASVTAINQGRLCTDGTHFAAVISEDNKLIGDISLQVGTTDPEKNGIFEQSYFTTPLGLKGNVFNMLIGGSGENNYFHWMVDSLPRLHLLEKAGWLNKIDWFVVPTQSLPFQKDTLRLLGINTTKIVEGHSIGHFQADTLFASTFVRNIEHIPSWACQFLRDKFLPTAQKIINSPKRIYISRQDSDVRNVANEPEVVELLNKYGFQPVVLSDFTFSEQVALFASAEFVVSPHGAGLTNLVFCQKGTQVIELFAQEYTPVLYADLASKVRLNYSYLQSYTHPVAQTLREAMHKSIHVQLDKLKELVEESLIAEPQLSPDDVPSLKVV</sequence>
<dbReference type="InterPro" id="IPR049625">
    <property type="entry name" value="Glyco_transf_61_cat"/>
</dbReference>
<feature type="domain" description="Glycosyltransferase 61 catalytic" evidence="4">
    <location>
        <begin position="156"/>
        <end position="329"/>
    </location>
</feature>
<dbReference type="InterPro" id="IPR007657">
    <property type="entry name" value="Glycosyltransferase_61"/>
</dbReference>
<reference evidence="5 6" key="1">
    <citation type="journal article" date="2016" name="Int. J. Syst. Evol. Microbiol.">
        <title>Pontibacter aydingkolensis sp. nov., isolated from soil of a salt lake.</title>
        <authorList>
            <person name="Osman G."/>
            <person name="Zhang T."/>
            <person name="Lou K."/>
            <person name="Gao Y."/>
            <person name="Chang W."/>
            <person name="Lin Q."/>
            <person name="Yang H.M."/>
            <person name="Huo X.D."/>
            <person name="Wang N."/>
        </authorList>
    </citation>
    <scope>NUCLEOTIDE SEQUENCE [LARGE SCALE GENOMIC DNA]</scope>
    <source>
        <strain evidence="5 6">KACC 19255</strain>
    </source>
</reference>
<dbReference type="PANTHER" id="PTHR20961">
    <property type="entry name" value="GLYCOSYLTRANSFERASE"/>
    <property type="match status" value="1"/>
</dbReference>
<dbReference type="EMBL" id="JAHYXK010000007">
    <property type="protein sequence ID" value="MBW7467517.1"/>
    <property type="molecule type" value="Genomic_DNA"/>
</dbReference>
<gene>
    <name evidence="5" type="ORF">K0O23_10590</name>
</gene>
<keyword evidence="3" id="KW-0325">Glycoprotein</keyword>
<dbReference type="Proteomes" id="UP000813018">
    <property type="component" value="Unassembled WGS sequence"/>
</dbReference>
<proteinExistence type="predicted"/>
<protein>
    <submittedName>
        <fullName evidence="5">Glycosyltransferase family 61 protein</fullName>
    </submittedName>
</protein>
<name>A0ABS7CVJ5_9BACT</name>
<evidence type="ECO:0000256" key="2">
    <source>
        <dbReference type="ARBA" id="ARBA00022679"/>
    </source>
</evidence>
<keyword evidence="1" id="KW-0328">Glycosyltransferase</keyword>
<organism evidence="5 6">
    <name type="scientific">Pontibacter aydingkolensis</name>
    <dbReference type="NCBI Taxonomy" id="1911536"/>
    <lineage>
        <taxon>Bacteria</taxon>
        <taxon>Pseudomonadati</taxon>
        <taxon>Bacteroidota</taxon>
        <taxon>Cytophagia</taxon>
        <taxon>Cytophagales</taxon>
        <taxon>Hymenobacteraceae</taxon>
        <taxon>Pontibacter</taxon>
    </lineage>
</organism>
<evidence type="ECO:0000256" key="3">
    <source>
        <dbReference type="ARBA" id="ARBA00023180"/>
    </source>
</evidence>
<dbReference type="RefSeq" id="WP_219877392.1">
    <property type="nucleotide sequence ID" value="NZ_JAHYXK010000007.1"/>
</dbReference>
<dbReference type="Pfam" id="PF04577">
    <property type="entry name" value="Glyco_transf_61"/>
    <property type="match status" value="1"/>
</dbReference>
<keyword evidence="2" id="KW-0808">Transferase</keyword>
<evidence type="ECO:0000259" key="4">
    <source>
        <dbReference type="Pfam" id="PF04577"/>
    </source>
</evidence>
<evidence type="ECO:0000256" key="1">
    <source>
        <dbReference type="ARBA" id="ARBA00022676"/>
    </source>
</evidence>
<evidence type="ECO:0000313" key="6">
    <source>
        <dbReference type="Proteomes" id="UP000813018"/>
    </source>
</evidence>